<gene>
    <name evidence="2" type="ORF">SAMN02982919_02442</name>
</gene>
<feature type="region of interest" description="Disordered" evidence="1">
    <location>
        <begin position="160"/>
        <end position="179"/>
    </location>
</feature>
<sequence>MSRPPKAPPRFIPTLTEVVPLPREPVVPPPPTSRERPAAVASPAPAGPPPWLLDIPTLADSIEASFAAQTAPTQPHSAAEPFQQATALPGSLSAEQEARLVQRLLQRVEASLEHRLREAIDHIVQEQAALIFPKLRTEVRTLVRQTVGEAVAQEWINVRTPGRQEPPPSLSGAFARPLD</sequence>
<evidence type="ECO:0000313" key="2">
    <source>
        <dbReference type="EMBL" id="SER45940.1"/>
    </source>
</evidence>
<protein>
    <submittedName>
        <fullName evidence="2">Uncharacterized protein</fullName>
    </submittedName>
</protein>
<dbReference type="RefSeq" id="WP_177172892.1">
    <property type="nucleotide sequence ID" value="NZ_FOGD01000008.1"/>
</dbReference>
<reference evidence="2 3" key="1">
    <citation type="submission" date="2016-10" db="EMBL/GenBank/DDBJ databases">
        <authorList>
            <person name="de Groot N.N."/>
        </authorList>
    </citation>
    <scope>NUCLEOTIDE SEQUENCE [LARGE SCALE GENOMIC DNA]</scope>
    <source>
        <strain evidence="2 3">ATCC 35958</strain>
    </source>
</reference>
<dbReference type="AlphaFoldDB" id="A0A1H9PCN3"/>
<dbReference type="STRING" id="180197.SAMN02982919_02442"/>
<dbReference type="Proteomes" id="UP000199766">
    <property type="component" value="Unassembled WGS sequence"/>
</dbReference>
<feature type="region of interest" description="Disordered" evidence="1">
    <location>
        <begin position="68"/>
        <end position="87"/>
    </location>
</feature>
<feature type="region of interest" description="Disordered" evidence="1">
    <location>
        <begin position="1"/>
        <end position="52"/>
    </location>
</feature>
<accession>A0A1H9PCN3</accession>
<feature type="compositionally biased region" description="Pro residues" evidence="1">
    <location>
        <begin position="1"/>
        <end position="11"/>
    </location>
</feature>
<name>A0A1H9PCN3_9BURK</name>
<organism evidence="2 3">
    <name type="scientific">Giesbergeria anulus</name>
    <dbReference type="NCBI Taxonomy" id="180197"/>
    <lineage>
        <taxon>Bacteria</taxon>
        <taxon>Pseudomonadati</taxon>
        <taxon>Pseudomonadota</taxon>
        <taxon>Betaproteobacteria</taxon>
        <taxon>Burkholderiales</taxon>
        <taxon>Comamonadaceae</taxon>
        <taxon>Giesbergeria</taxon>
    </lineage>
</organism>
<evidence type="ECO:0000256" key="1">
    <source>
        <dbReference type="SAM" id="MobiDB-lite"/>
    </source>
</evidence>
<keyword evidence="3" id="KW-1185">Reference proteome</keyword>
<feature type="compositionally biased region" description="Pro residues" evidence="1">
    <location>
        <begin position="22"/>
        <end position="32"/>
    </location>
</feature>
<dbReference type="EMBL" id="FOGD01000008">
    <property type="protein sequence ID" value="SER45940.1"/>
    <property type="molecule type" value="Genomic_DNA"/>
</dbReference>
<proteinExistence type="predicted"/>
<evidence type="ECO:0000313" key="3">
    <source>
        <dbReference type="Proteomes" id="UP000199766"/>
    </source>
</evidence>